<protein>
    <recommendedName>
        <fullName evidence="4">phosphoglycolate phosphatase</fullName>
        <ecNumber evidence="4">3.1.3.18</ecNumber>
    </recommendedName>
</protein>
<dbReference type="Gene3D" id="3.40.50.1000">
    <property type="entry name" value="HAD superfamily/HAD-like"/>
    <property type="match status" value="1"/>
</dbReference>
<sequence length="289" mass="32627">MTYQIEPSKKFLVGIDSDGCVFDTMELKHKECFIPNIINYYELQGVSKYAREAAEFVNLYSKSRGINRFPALIEAMEWLSKRPEVKSRGYEIKIPQAVVKWMKEETKLGNPALEKKVAETGDEELAHALKWSVAVNEMIAGMVRGVPPFPYVQESLEKLKDSADMLVVSATPNEALEAEWSEHGLTQYVTAICGQEAGNKKETLTNATKYAENHTLMIGDAPGDYAAAKANNCLFYPINPGDEENSWKRFRDEGVDKFLSGEFAGDYQQALLDEFDRYLPSRPSWPVED</sequence>
<evidence type="ECO:0000313" key="6">
    <source>
        <dbReference type="Proteomes" id="UP000318878"/>
    </source>
</evidence>
<keyword evidence="6" id="KW-1185">Reference proteome</keyword>
<dbReference type="Proteomes" id="UP000318878">
    <property type="component" value="Unassembled WGS sequence"/>
</dbReference>
<reference evidence="5 6" key="1">
    <citation type="submission" date="2019-02" db="EMBL/GenBank/DDBJ databases">
        <title>Deep-cultivation of Planctomycetes and their phenomic and genomic characterization uncovers novel biology.</title>
        <authorList>
            <person name="Wiegand S."/>
            <person name="Jogler M."/>
            <person name="Boedeker C."/>
            <person name="Pinto D."/>
            <person name="Vollmers J."/>
            <person name="Rivas-Marin E."/>
            <person name="Kohn T."/>
            <person name="Peeters S.H."/>
            <person name="Heuer A."/>
            <person name="Rast P."/>
            <person name="Oberbeckmann S."/>
            <person name="Bunk B."/>
            <person name="Jeske O."/>
            <person name="Meyerdierks A."/>
            <person name="Storesund J.E."/>
            <person name="Kallscheuer N."/>
            <person name="Luecker S."/>
            <person name="Lage O.M."/>
            <person name="Pohl T."/>
            <person name="Merkel B.J."/>
            <person name="Hornburger P."/>
            <person name="Mueller R.-W."/>
            <person name="Bruemmer F."/>
            <person name="Labrenz M."/>
            <person name="Spormann A.M."/>
            <person name="Op Den Camp H."/>
            <person name="Overmann J."/>
            <person name="Amann R."/>
            <person name="Jetten M.S.M."/>
            <person name="Mascher T."/>
            <person name="Medema M.H."/>
            <person name="Devos D.P."/>
            <person name="Kaster A.-K."/>
            <person name="Ovreas L."/>
            <person name="Rohde M."/>
            <person name="Galperin M.Y."/>
            <person name="Jogler C."/>
        </authorList>
    </citation>
    <scope>NUCLEOTIDE SEQUENCE [LARGE SCALE GENOMIC DNA]</scope>
    <source>
        <strain evidence="5 6">Enr8</strain>
    </source>
</reference>
<dbReference type="EC" id="3.1.3.18" evidence="4"/>
<dbReference type="PANTHER" id="PTHR43434">
    <property type="entry name" value="PHOSPHOGLYCOLATE PHOSPHATASE"/>
    <property type="match status" value="1"/>
</dbReference>
<dbReference type="GO" id="GO:0006281">
    <property type="term" value="P:DNA repair"/>
    <property type="evidence" value="ECO:0007669"/>
    <property type="project" value="TreeGrafter"/>
</dbReference>
<dbReference type="InterPro" id="IPR041492">
    <property type="entry name" value="HAD_2"/>
</dbReference>
<dbReference type="OrthoDB" id="9796026at2"/>
<dbReference type="InterPro" id="IPR023214">
    <property type="entry name" value="HAD_sf"/>
</dbReference>
<organism evidence="5 6">
    <name type="scientific">Blastopirellula retiformator</name>
    <dbReference type="NCBI Taxonomy" id="2527970"/>
    <lineage>
        <taxon>Bacteria</taxon>
        <taxon>Pseudomonadati</taxon>
        <taxon>Planctomycetota</taxon>
        <taxon>Planctomycetia</taxon>
        <taxon>Pirellulales</taxon>
        <taxon>Pirellulaceae</taxon>
        <taxon>Blastopirellula</taxon>
    </lineage>
</organism>
<dbReference type="AlphaFoldDB" id="A0A5C5UZU4"/>
<accession>A0A5C5UZU4</accession>
<evidence type="ECO:0000256" key="1">
    <source>
        <dbReference type="ARBA" id="ARBA00000830"/>
    </source>
</evidence>
<dbReference type="CDD" id="cd01427">
    <property type="entry name" value="HAD_like"/>
    <property type="match status" value="1"/>
</dbReference>
<dbReference type="EMBL" id="SJPF01000004">
    <property type="protein sequence ID" value="TWT31359.1"/>
    <property type="molecule type" value="Genomic_DNA"/>
</dbReference>
<dbReference type="RefSeq" id="WP_146433436.1">
    <property type="nucleotide sequence ID" value="NZ_SJPF01000004.1"/>
</dbReference>
<evidence type="ECO:0000313" key="5">
    <source>
        <dbReference type="EMBL" id="TWT31359.1"/>
    </source>
</evidence>
<dbReference type="InterPro" id="IPR050155">
    <property type="entry name" value="HAD-like_hydrolase_sf"/>
</dbReference>
<comment type="caution">
    <text evidence="5">The sequence shown here is derived from an EMBL/GenBank/DDBJ whole genome shotgun (WGS) entry which is preliminary data.</text>
</comment>
<dbReference type="InterPro" id="IPR023198">
    <property type="entry name" value="PGP-like_dom2"/>
</dbReference>
<evidence type="ECO:0000256" key="2">
    <source>
        <dbReference type="ARBA" id="ARBA00004818"/>
    </source>
</evidence>
<dbReference type="Gene3D" id="1.10.150.240">
    <property type="entry name" value="Putative phosphatase, domain 2"/>
    <property type="match status" value="1"/>
</dbReference>
<dbReference type="SUPFAM" id="SSF56784">
    <property type="entry name" value="HAD-like"/>
    <property type="match status" value="1"/>
</dbReference>
<evidence type="ECO:0000256" key="4">
    <source>
        <dbReference type="ARBA" id="ARBA00013078"/>
    </source>
</evidence>
<evidence type="ECO:0000256" key="3">
    <source>
        <dbReference type="ARBA" id="ARBA00006171"/>
    </source>
</evidence>
<dbReference type="Pfam" id="PF13419">
    <property type="entry name" value="HAD_2"/>
    <property type="match status" value="1"/>
</dbReference>
<proteinExistence type="inferred from homology"/>
<gene>
    <name evidence="5" type="ORF">Enr8_32800</name>
</gene>
<comment type="similarity">
    <text evidence="3">Belongs to the HAD-like hydrolase superfamily. CbbY/CbbZ/Gph/YieH family.</text>
</comment>
<dbReference type="PANTHER" id="PTHR43434:SF1">
    <property type="entry name" value="PHOSPHOGLYCOLATE PHOSPHATASE"/>
    <property type="match status" value="1"/>
</dbReference>
<dbReference type="InterPro" id="IPR036412">
    <property type="entry name" value="HAD-like_sf"/>
</dbReference>
<dbReference type="GO" id="GO:0008967">
    <property type="term" value="F:phosphoglycolate phosphatase activity"/>
    <property type="evidence" value="ECO:0007669"/>
    <property type="project" value="UniProtKB-EC"/>
</dbReference>
<comment type="pathway">
    <text evidence="2">Organic acid metabolism; glycolate biosynthesis; glycolate from 2-phosphoglycolate: step 1/1.</text>
</comment>
<name>A0A5C5UZU4_9BACT</name>
<comment type="catalytic activity">
    <reaction evidence="1">
        <text>2-phosphoglycolate + H2O = glycolate + phosphate</text>
        <dbReference type="Rhea" id="RHEA:14369"/>
        <dbReference type="ChEBI" id="CHEBI:15377"/>
        <dbReference type="ChEBI" id="CHEBI:29805"/>
        <dbReference type="ChEBI" id="CHEBI:43474"/>
        <dbReference type="ChEBI" id="CHEBI:58033"/>
        <dbReference type="EC" id="3.1.3.18"/>
    </reaction>
</comment>